<protein>
    <submittedName>
        <fullName evidence="1">Uncharacterized protein</fullName>
    </submittedName>
</protein>
<organism evidence="1 2">
    <name type="scientific">Caenorhabditis briggsae</name>
    <dbReference type="NCBI Taxonomy" id="6238"/>
    <lineage>
        <taxon>Eukaryota</taxon>
        <taxon>Metazoa</taxon>
        <taxon>Ecdysozoa</taxon>
        <taxon>Nematoda</taxon>
        <taxon>Chromadorea</taxon>
        <taxon>Rhabditida</taxon>
        <taxon>Rhabditina</taxon>
        <taxon>Rhabditomorpha</taxon>
        <taxon>Rhabditoidea</taxon>
        <taxon>Rhabditidae</taxon>
        <taxon>Peloderinae</taxon>
        <taxon>Caenorhabditis</taxon>
    </lineage>
</organism>
<gene>
    <name evidence="1" type="ORF">L5515_016298</name>
</gene>
<keyword evidence="2" id="KW-1185">Reference proteome</keyword>
<evidence type="ECO:0000313" key="2">
    <source>
        <dbReference type="Proteomes" id="UP000829354"/>
    </source>
</evidence>
<sequence>MSEEVSCESNNQHDTSFFTMNFIGDSTGGKQRRYSSWAMLLNDSIFGMRSSTWKYAKSLIFDSFTLISHVTKSSFHIYKTVC</sequence>
<dbReference type="AlphaFoldDB" id="A0AAE9JP50"/>
<dbReference type="Proteomes" id="UP000829354">
    <property type="component" value="Chromosome X"/>
</dbReference>
<proteinExistence type="predicted"/>
<evidence type="ECO:0000313" key="1">
    <source>
        <dbReference type="EMBL" id="UMM39103.1"/>
    </source>
</evidence>
<accession>A0AAE9JP50</accession>
<dbReference type="EMBL" id="CP092625">
    <property type="protein sequence ID" value="UMM39103.1"/>
    <property type="molecule type" value="Genomic_DNA"/>
</dbReference>
<name>A0AAE9JP50_CAEBR</name>
<reference evidence="1 2" key="1">
    <citation type="submission" date="2022-04" db="EMBL/GenBank/DDBJ databases">
        <title>Chromosome-level reference genomes for two strains of Caenorhabditis briggsae: an improved platform for comparative genomics.</title>
        <authorList>
            <person name="Stevens L."/>
            <person name="Andersen E."/>
        </authorList>
    </citation>
    <scope>NUCLEOTIDE SEQUENCE [LARGE SCALE GENOMIC DNA]</scope>
    <source>
        <strain evidence="1">VX34</strain>
        <tissue evidence="1">Whole-organism</tissue>
    </source>
</reference>